<dbReference type="PANTHER" id="PTHR15503">
    <property type="entry name" value="LDOC1 RELATED"/>
    <property type="match status" value="1"/>
</dbReference>
<organism evidence="1 2">
    <name type="scientific">Cetraspora pellucida</name>
    <dbReference type="NCBI Taxonomy" id="1433469"/>
    <lineage>
        <taxon>Eukaryota</taxon>
        <taxon>Fungi</taxon>
        <taxon>Fungi incertae sedis</taxon>
        <taxon>Mucoromycota</taxon>
        <taxon>Glomeromycotina</taxon>
        <taxon>Glomeromycetes</taxon>
        <taxon>Diversisporales</taxon>
        <taxon>Gigasporaceae</taxon>
        <taxon>Cetraspora</taxon>
    </lineage>
</organism>
<proteinExistence type="predicted"/>
<comment type="caution">
    <text evidence="1">The sequence shown here is derived from an EMBL/GenBank/DDBJ whole genome shotgun (WGS) entry which is preliminary data.</text>
</comment>
<gene>
    <name evidence="1" type="ORF">CPELLU_LOCUS10057</name>
</gene>
<dbReference type="CDD" id="cd00303">
    <property type="entry name" value="retropepsin_like"/>
    <property type="match status" value="1"/>
</dbReference>
<dbReference type="Gene3D" id="3.10.10.10">
    <property type="entry name" value="HIV Type 1 Reverse Transcriptase, subunit A, domain 1"/>
    <property type="match status" value="1"/>
</dbReference>
<dbReference type="OrthoDB" id="2266810at2759"/>
<dbReference type="InterPro" id="IPR021109">
    <property type="entry name" value="Peptidase_aspartic_dom_sf"/>
</dbReference>
<reference evidence="1" key="1">
    <citation type="submission" date="2021-06" db="EMBL/GenBank/DDBJ databases">
        <authorList>
            <person name="Kallberg Y."/>
            <person name="Tangrot J."/>
            <person name="Rosling A."/>
        </authorList>
    </citation>
    <scope>NUCLEOTIDE SEQUENCE</scope>
    <source>
        <strain evidence="1">FL966</strain>
    </source>
</reference>
<dbReference type="GO" id="GO:0003676">
    <property type="term" value="F:nucleic acid binding"/>
    <property type="evidence" value="ECO:0007669"/>
    <property type="project" value="InterPro"/>
</dbReference>
<dbReference type="SUPFAM" id="SSF56672">
    <property type="entry name" value="DNA/RNA polymerases"/>
    <property type="match status" value="1"/>
</dbReference>
<evidence type="ECO:0000313" key="2">
    <source>
        <dbReference type="Proteomes" id="UP000789759"/>
    </source>
</evidence>
<keyword evidence="2" id="KW-1185">Reference proteome</keyword>
<dbReference type="SUPFAM" id="SSF57756">
    <property type="entry name" value="Retrovirus zinc finger-like domains"/>
    <property type="match status" value="1"/>
</dbReference>
<dbReference type="Proteomes" id="UP000789759">
    <property type="component" value="Unassembled WGS sequence"/>
</dbReference>
<sequence>MRTLTEEKKQRRWANNLCLYSGEPGHIARSCPKKGVANHRIVAAEAMPERSGKDSGASACFLDYILAHKYNLPVKKKNILLSVEVIDGRKISSGAVLYETEPLLLCYQNHCEEITFNLIQMPHHQAILGLPWLVLHNSNINWHERTLQFLDEGCSAHGWHSFTMYPATNISTSEKVFWAQIFHVAPVNGKVETATPTLPIKYNNFSDVFDKKEADRLSEHRPYDCAIDLAPGKQPPWGPIYKLSELELETLKKYIEENLDKGYIRHSSPGAALSFRSVCKTGEVRV</sequence>
<dbReference type="PANTHER" id="PTHR15503:SF22">
    <property type="entry name" value="TRANSPOSON TY3-I GAG POLYPROTEIN"/>
    <property type="match status" value="1"/>
</dbReference>
<protein>
    <submittedName>
        <fullName evidence="1">13662_t:CDS:1</fullName>
    </submittedName>
</protein>
<dbReference type="GO" id="GO:0008270">
    <property type="term" value="F:zinc ion binding"/>
    <property type="evidence" value="ECO:0007669"/>
    <property type="project" value="InterPro"/>
</dbReference>
<dbReference type="Gene3D" id="2.40.70.10">
    <property type="entry name" value="Acid Proteases"/>
    <property type="match status" value="1"/>
</dbReference>
<dbReference type="AlphaFoldDB" id="A0A9N9E8E5"/>
<dbReference type="InterPro" id="IPR043502">
    <property type="entry name" value="DNA/RNA_pol_sf"/>
</dbReference>
<accession>A0A9N9E8E5</accession>
<dbReference type="InterPro" id="IPR036875">
    <property type="entry name" value="Znf_CCHC_sf"/>
</dbReference>
<evidence type="ECO:0000313" key="1">
    <source>
        <dbReference type="EMBL" id="CAG8666602.1"/>
    </source>
</evidence>
<dbReference type="EMBL" id="CAJVQA010008109">
    <property type="protein sequence ID" value="CAG8666602.1"/>
    <property type="molecule type" value="Genomic_DNA"/>
</dbReference>
<dbReference type="InterPro" id="IPR032567">
    <property type="entry name" value="RTL1-rel"/>
</dbReference>
<name>A0A9N9E8E5_9GLOM</name>
<dbReference type="Gene3D" id="4.10.60.10">
    <property type="entry name" value="Zinc finger, CCHC-type"/>
    <property type="match status" value="1"/>
</dbReference>